<evidence type="ECO:0000256" key="4">
    <source>
        <dbReference type="ARBA" id="ARBA00022729"/>
    </source>
</evidence>
<dbReference type="InterPro" id="IPR013780">
    <property type="entry name" value="Glyco_hydro_b"/>
</dbReference>
<comment type="function">
    <text evidence="1">Alpha-L-fucosidase is responsible for hydrolyzing the alpha-1,6-linked fucose joined to the reducing-end N-acetylglucosamine of the carbohydrate moieties of glycoproteins.</text>
</comment>
<evidence type="ECO:0000256" key="8">
    <source>
        <dbReference type="ARBA" id="ARBA00074133"/>
    </source>
</evidence>
<evidence type="ECO:0000256" key="3">
    <source>
        <dbReference type="ARBA" id="ARBA00012662"/>
    </source>
</evidence>
<accession>A0A9Q0MC73</accession>
<keyword evidence="6" id="KW-0325">Glycoprotein</keyword>
<evidence type="ECO:0000259" key="11">
    <source>
        <dbReference type="Pfam" id="PF01120"/>
    </source>
</evidence>
<keyword evidence="7 10" id="KW-0326">Glycosidase</keyword>
<dbReference type="GO" id="GO:0006004">
    <property type="term" value="P:fucose metabolic process"/>
    <property type="evidence" value="ECO:0007669"/>
    <property type="project" value="InterPro"/>
</dbReference>
<dbReference type="Proteomes" id="UP001142055">
    <property type="component" value="Chromosome 2"/>
</dbReference>
<dbReference type="EMBL" id="JAPWDV010000002">
    <property type="protein sequence ID" value="KAJ6221045.1"/>
    <property type="molecule type" value="Genomic_DNA"/>
</dbReference>
<dbReference type="PRINTS" id="PR00741">
    <property type="entry name" value="GLHYDRLASE29"/>
</dbReference>
<dbReference type="Pfam" id="PF01120">
    <property type="entry name" value="Alpha_L_fucos"/>
    <property type="match status" value="1"/>
</dbReference>
<dbReference type="Gene3D" id="2.60.40.1180">
    <property type="entry name" value="Golgi alpha-mannosidase II"/>
    <property type="match status" value="1"/>
</dbReference>
<dbReference type="AlphaFoldDB" id="A0A9Q0MC73"/>
<evidence type="ECO:0000256" key="9">
    <source>
        <dbReference type="ARBA" id="ARBA00081661"/>
    </source>
</evidence>
<feature type="chain" id="PRO_5040557553" description="Putative alpha-L-fucosidase" evidence="10">
    <location>
        <begin position="17"/>
        <end position="448"/>
    </location>
</feature>
<evidence type="ECO:0000256" key="6">
    <source>
        <dbReference type="ARBA" id="ARBA00023180"/>
    </source>
</evidence>
<dbReference type="OMA" id="WENAMPL"/>
<dbReference type="InterPro" id="IPR016286">
    <property type="entry name" value="FUC_metazoa-typ"/>
</dbReference>
<keyword evidence="5 10" id="KW-0378">Hydrolase</keyword>
<dbReference type="PANTHER" id="PTHR10030">
    <property type="entry name" value="ALPHA-L-FUCOSIDASE"/>
    <property type="match status" value="1"/>
</dbReference>
<dbReference type="FunFam" id="3.20.20.80:FF:000027">
    <property type="entry name" value="Alpha-L-fucosidase"/>
    <property type="match status" value="1"/>
</dbReference>
<feature type="signal peptide" evidence="10">
    <location>
        <begin position="1"/>
        <end position="16"/>
    </location>
</feature>
<evidence type="ECO:0000256" key="1">
    <source>
        <dbReference type="ARBA" id="ARBA00004071"/>
    </source>
</evidence>
<dbReference type="InterPro" id="IPR031919">
    <property type="entry name" value="Fucosidase_C"/>
</dbReference>
<dbReference type="PANTHER" id="PTHR10030:SF37">
    <property type="entry name" value="ALPHA-L-FUCOSIDASE-RELATED"/>
    <property type="match status" value="1"/>
</dbReference>
<evidence type="ECO:0000256" key="2">
    <source>
        <dbReference type="ARBA" id="ARBA00007951"/>
    </source>
</evidence>
<keyword evidence="14" id="KW-1185">Reference proteome</keyword>
<dbReference type="InterPro" id="IPR000933">
    <property type="entry name" value="Glyco_hydro_29"/>
</dbReference>
<sequence length="448" mass="52086">MNFIIVFISLLSLVSAIHYEPNWKSIDSRPLPKWYDEAKVGIFIHFGVFSVPSYVDEWFWDWWLLRPNQQIINFMKKHYSPSFTYPEFGPQFTAEWFNANQWAKLFERSGAKYVVLTTKHHEGFTLWPSKFSFTWNSVDIGPKRDIVGELEHAVRAHGLRFGTYHSLMEWFHPLYLKEKGSKWKTDLFVRTKIRPEMEELVNTYKPDIVWSDGDAEAPDTYWNSTDFLAWLYNESPVKDHVVVNDRWGIGTHGKHGGFHNSADRYNPGVIQKHKWESAITIDRHSWGFRREATLTDYLTIDQLLFQLVSAVSCGGNILINVGPRKDGTISPIFQERLTQLGDWLALNGEGIYSSKPWTTCQNDTSTKDIWYTSKPEMNSVYGFVLNWPTTDSIHFGCLKIEQIQSVQLFGSNEIINFNANGNGIDVHMPRWTPDQPIKHCPTFKFIVK</sequence>
<comment type="similarity">
    <text evidence="2 10">Belongs to the glycosyl hydrolase 29 family.</text>
</comment>
<dbReference type="GO" id="GO:0004560">
    <property type="term" value="F:alpha-L-fucosidase activity"/>
    <property type="evidence" value="ECO:0007669"/>
    <property type="project" value="UniProtKB-EC"/>
</dbReference>
<dbReference type="InterPro" id="IPR057739">
    <property type="entry name" value="Glyco_hydro_29_N"/>
</dbReference>
<protein>
    <recommendedName>
        <fullName evidence="8">Putative alpha-L-fucosidase</fullName>
        <ecNumber evidence="3">3.2.1.51</ecNumber>
    </recommendedName>
    <alternativeName>
        <fullName evidence="9">Alpha-L-fucoside fucohydrolase</fullName>
    </alternativeName>
</protein>
<evidence type="ECO:0000313" key="14">
    <source>
        <dbReference type="Proteomes" id="UP001142055"/>
    </source>
</evidence>
<evidence type="ECO:0000256" key="5">
    <source>
        <dbReference type="ARBA" id="ARBA00022801"/>
    </source>
</evidence>
<comment type="caution">
    <text evidence="13">The sequence shown here is derived from an EMBL/GenBank/DDBJ whole genome shotgun (WGS) entry which is preliminary data.</text>
</comment>
<feature type="domain" description="Glycoside hydrolase family 29 N-terminal" evidence="11">
    <location>
        <begin position="16"/>
        <end position="349"/>
    </location>
</feature>
<dbReference type="GO" id="GO:0005764">
    <property type="term" value="C:lysosome"/>
    <property type="evidence" value="ECO:0007669"/>
    <property type="project" value="TreeGrafter"/>
</dbReference>
<organism evidence="13 14">
    <name type="scientific">Blomia tropicalis</name>
    <name type="common">Mite</name>
    <dbReference type="NCBI Taxonomy" id="40697"/>
    <lineage>
        <taxon>Eukaryota</taxon>
        <taxon>Metazoa</taxon>
        <taxon>Ecdysozoa</taxon>
        <taxon>Arthropoda</taxon>
        <taxon>Chelicerata</taxon>
        <taxon>Arachnida</taxon>
        <taxon>Acari</taxon>
        <taxon>Acariformes</taxon>
        <taxon>Sarcoptiformes</taxon>
        <taxon>Astigmata</taxon>
        <taxon>Glycyphagoidea</taxon>
        <taxon>Echimyopodidae</taxon>
        <taxon>Blomia</taxon>
    </lineage>
</organism>
<dbReference type="PIRSF" id="PIRSF001092">
    <property type="entry name" value="Alpha-L-fucosidase"/>
    <property type="match status" value="1"/>
</dbReference>
<evidence type="ECO:0000256" key="7">
    <source>
        <dbReference type="ARBA" id="ARBA00023295"/>
    </source>
</evidence>
<proteinExistence type="inferred from homology"/>
<evidence type="ECO:0000259" key="12">
    <source>
        <dbReference type="Pfam" id="PF16757"/>
    </source>
</evidence>
<gene>
    <name evidence="13" type="ORF">RDWZM_006857</name>
</gene>
<dbReference type="Pfam" id="PF16757">
    <property type="entry name" value="Fucosidase_C"/>
    <property type="match status" value="1"/>
</dbReference>
<evidence type="ECO:0000313" key="13">
    <source>
        <dbReference type="EMBL" id="KAJ6221045.1"/>
    </source>
</evidence>
<reference evidence="13" key="1">
    <citation type="submission" date="2022-12" db="EMBL/GenBank/DDBJ databases">
        <title>Genome assemblies of Blomia tropicalis.</title>
        <authorList>
            <person name="Cui Y."/>
        </authorList>
    </citation>
    <scope>NUCLEOTIDE SEQUENCE</scope>
    <source>
        <tissue evidence="13">Adult mites</tissue>
    </source>
</reference>
<keyword evidence="4 10" id="KW-0732">Signal</keyword>
<dbReference type="InterPro" id="IPR017853">
    <property type="entry name" value="GH"/>
</dbReference>
<feature type="domain" description="Alpha-L-fucosidase C-terminal" evidence="12">
    <location>
        <begin position="361"/>
        <end position="444"/>
    </location>
</feature>
<dbReference type="SMART" id="SM00812">
    <property type="entry name" value="Alpha_L_fucos"/>
    <property type="match status" value="1"/>
</dbReference>
<dbReference type="GO" id="GO:0016139">
    <property type="term" value="P:glycoside catabolic process"/>
    <property type="evidence" value="ECO:0007669"/>
    <property type="project" value="TreeGrafter"/>
</dbReference>
<evidence type="ECO:0000256" key="10">
    <source>
        <dbReference type="PIRNR" id="PIRNR001092"/>
    </source>
</evidence>
<name>A0A9Q0MC73_BLOTA</name>
<dbReference type="Gene3D" id="3.20.20.80">
    <property type="entry name" value="Glycosidases"/>
    <property type="match status" value="1"/>
</dbReference>
<dbReference type="EC" id="3.2.1.51" evidence="3"/>
<dbReference type="SUPFAM" id="SSF51445">
    <property type="entry name" value="(Trans)glycosidases"/>
    <property type="match status" value="1"/>
</dbReference>